<sequence>MYMDHRDNLDDVFNSQTESYMYCHYSSQVYDYVDDVRTPSVILEEPKKPNFKGKEKVAEVDEGCVDAEINEVRRSVRKREPSIQQQADEDSSKNDYESDPNFVDNEYDMEDFVDNEDMFAISEEDEQHLRKAPQSD</sequence>
<keyword evidence="3" id="KW-1185">Reference proteome</keyword>
<dbReference type="AlphaFoldDB" id="A0A314UVS1"/>
<evidence type="ECO:0000313" key="3">
    <source>
        <dbReference type="Proteomes" id="UP000250321"/>
    </source>
</evidence>
<dbReference type="EMBL" id="PJQY01003050">
    <property type="protein sequence ID" value="PQM40634.1"/>
    <property type="molecule type" value="Genomic_DNA"/>
</dbReference>
<accession>A0A314UVS1</accession>
<comment type="caution">
    <text evidence="2">The sequence shown here is derived from an EMBL/GenBank/DDBJ whole genome shotgun (WGS) entry which is preliminary data.</text>
</comment>
<protein>
    <submittedName>
        <fullName evidence="2">Uncharacterized protein</fullName>
    </submittedName>
</protein>
<feature type="region of interest" description="Disordered" evidence="1">
    <location>
        <begin position="75"/>
        <end position="106"/>
    </location>
</feature>
<gene>
    <name evidence="2" type="ORF">Pyn_32386</name>
</gene>
<dbReference type="Proteomes" id="UP000250321">
    <property type="component" value="Unassembled WGS sequence"/>
</dbReference>
<evidence type="ECO:0000256" key="1">
    <source>
        <dbReference type="SAM" id="MobiDB-lite"/>
    </source>
</evidence>
<organism evidence="2 3">
    <name type="scientific">Prunus yedoensis var. nudiflora</name>
    <dbReference type="NCBI Taxonomy" id="2094558"/>
    <lineage>
        <taxon>Eukaryota</taxon>
        <taxon>Viridiplantae</taxon>
        <taxon>Streptophyta</taxon>
        <taxon>Embryophyta</taxon>
        <taxon>Tracheophyta</taxon>
        <taxon>Spermatophyta</taxon>
        <taxon>Magnoliopsida</taxon>
        <taxon>eudicotyledons</taxon>
        <taxon>Gunneridae</taxon>
        <taxon>Pentapetalae</taxon>
        <taxon>rosids</taxon>
        <taxon>fabids</taxon>
        <taxon>Rosales</taxon>
        <taxon>Rosaceae</taxon>
        <taxon>Amygdaloideae</taxon>
        <taxon>Amygdaleae</taxon>
        <taxon>Prunus</taxon>
    </lineage>
</organism>
<name>A0A314UVS1_PRUYE</name>
<proteinExistence type="predicted"/>
<reference evidence="2 3" key="1">
    <citation type="submission" date="2018-02" db="EMBL/GenBank/DDBJ databases">
        <title>Draft genome of wild Prunus yedoensis var. nudiflora.</title>
        <authorList>
            <person name="Baek S."/>
            <person name="Kim J.-H."/>
            <person name="Choi K."/>
            <person name="Kim G.-B."/>
            <person name="Cho A."/>
            <person name="Jang H."/>
            <person name="Shin C.-H."/>
            <person name="Yu H.-J."/>
            <person name="Mun J.-H."/>
        </authorList>
    </citation>
    <scope>NUCLEOTIDE SEQUENCE [LARGE SCALE GENOMIC DNA]</scope>
    <source>
        <strain evidence="3">cv. Jeju island</strain>
        <tissue evidence="2">Leaf</tissue>
    </source>
</reference>
<evidence type="ECO:0000313" key="2">
    <source>
        <dbReference type="EMBL" id="PQM40634.1"/>
    </source>
</evidence>